<dbReference type="Proteomes" id="UP000324897">
    <property type="component" value="Unassembled WGS sequence"/>
</dbReference>
<dbReference type="Gramene" id="TVU14744">
    <property type="protein sequence ID" value="TVU14744"/>
    <property type="gene ID" value="EJB05_38235"/>
</dbReference>
<accession>A0A5J9TTX3</accession>
<sequence>MHCIMQVANSTMMRCEDRIKIQFKWIDGWAAYFRNEYACNMGGRRNSFRVRHDSRSQHAFDFNSSFIKPKEKTKDMLRS</sequence>
<protein>
    <submittedName>
        <fullName evidence="1">Uncharacterized protein</fullName>
    </submittedName>
</protein>
<evidence type="ECO:0000313" key="1">
    <source>
        <dbReference type="EMBL" id="TVU14735.1"/>
    </source>
</evidence>
<dbReference type="AlphaFoldDB" id="A0A5J9TTX3"/>
<evidence type="ECO:0000313" key="3">
    <source>
        <dbReference type="Proteomes" id="UP000324897"/>
    </source>
</evidence>
<organism evidence="1 3">
    <name type="scientific">Eragrostis curvula</name>
    <name type="common">weeping love grass</name>
    <dbReference type="NCBI Taxonomy" id="38414"/>
    <lineage>
        <taxon>Eukaryota</taxon>
        <taxon>Viridiplantae</taxon>
        <taxon>Streptophyta</taxon>
        <taxon>Embryophyta</taxon>
        <taxon>Tracheophyta</taxon>
        <taxon>Spermatophyta</taxon>
        <taxon>Magnoliopsida</taxon>
        <taxon>Liliopsida</taxon>
        <taxon>Poales</taxon>
        <taxon>Poaceae</taxon>
        <taxon>PACMAD clade</taxon>
        <taxon>Chloridoideae</taxon>
        <taxon>Eragrostideae</taxon>
        <taxon>Eragrostidinae</taxon>
        <taxon>Eragrostis</taxon>
    </lineage>
</organism>
<dbReference type="Gramene" id="TVU14735">
    <property type="protein sequence ID" value="TVU14735"/>
    <property type="gene ID" value="EJB05_38225"/>
</dbReference>
<evidence type="ECO:0000313" key="2">
    <source>
        <dbReference type="EMBL" id="TVU14744.1"/>
    </source>
</evidence>
<keyword evidence="3" id="KW-1185">Reference proteome</keyword>
<comment type="caution">
    <text evidence="1">The sequence shown here is derived from an EMBL/GenBank/DDBJ whole genome shotgun (WGS) entry which is preliminary data.</text>
</comment>
<name>A0A5J9TTX3_9POAL</name>
<dbReference type="EMBL" id="RWGY01000031">
    <property type="protein sequence ID" value="TVU14744.1"/>
    <property type="molecule type" value="Genomic_DNA"/>
</dbReference>
<dbReference type="EMBL" id="RWGY01000031">
    <property type="protein sequence ID" value="TVU14735.1"/>
    <property type="molecule type" value="Genomic_DNA"/>
</dbReference>
<proteinExistence type="predicted"/>
<reference evidence="1 3" key="1">
    <citation type="journal article" date="2019" name="Sci. Rep.">
        <title>A high-quality genome of Eragrostis curvula grass provides insights into Poaceae evolution and supports new strategies to enhance forage quality.</title>
        <authorList>
            <person name="Carballo J."/>
            <person name="Santos B.A.C.M."/>
            <person name="Zappacosta D."/>
            <person name="Garbus I."/>
            <person name="Selva J.P."/>
            <person name="Gallo C.A."/>
            <person name="Diaz A."/>
            <person name="Albertini E."/>
            <person name="Caccamo M."/>
            <person name="Echenique V."/>
        </authorList>
    </citation>
    <scope>NUCLEOTIDE SEQUENCE [LARGE SCALE GENOMIC DNA]</scope>
    <source>
        <strain evidence="3">cv. Victoria</strain>
        <tissue evidence="1">Leaf</tissue>
    </source>
</reference>
<gene>
    <name evidence="1" type="ORF">EJB05_38225</name>
    <name evidence="2" type="ORF">EJB05_38235</name>
</gene>